<evidence type="ECO:0000256" key="4">
    <source>
        <dbReference type="ARBA" id="ARBA00022695"/>
    </source>
</evidence>
<dbReference type="PANTHER" id="PTHR10133:SF27">
    <property type="entry name" value="DNA POLYMERASE NU"/>
    <property type="match status" value="1"/>
</dbReference>
<evidence type="ECO:0000256" key="8">
    <source>
        <dbReference type="ARBA" id="ARBA00049244"/>
    </source>
</evidence>
<accession>A0A6M3KIJ1</accession>
<evidence type="ECO:0000256" key="6">
    <source>
        <dbReference type="ARBA" id="ARBA00022932"/>
    </source>
</evidence>
<evidence type="ECO:0000256" key="1">
    <source>
        <dbReference type="ARBA" id="ARBA00007705"/>
    </source>
</evidence>
<dbReference type="GO" id="GO:0003677">
    <property type="term" value="F:DNA binding"/>
    <property type="evidence" value="ECO:0007669"/>
    <property type="project" value="UniProtKB-KW"/>
</dbReference>
<evidence type="ECO:0000256" key="2">
    <source>
        <dbReference type="ARBA" id="ARBA00012417"/>
    </source>
</evidence>
<comment type="catalytic activity">
    <reaction evidence="8">
        <text>DNA(n) + a 2'-deoxyribonucleoside 5'-triphosphate = DNA(n+1) + diphosphate</text>
        <dbReference type="Rhea" id="RHEA:22508"/>
        <dbReference type="Rhea" id="RHEA-COMP:17339"/>
        <dbReference type="Rhea" id="RHEA-COMP:17340"/>
        <dbReference type="ChEBI" id="CHEBI:33019"/>
        <dbReference type="ChEBI" id="CHEBI:61560"/>
        <dbReference type="ChEBI" id="CHEBI:173112"/>
        <dbReference type="EC" id="2.7.7.7"/>
    </reaction>
</comment>
<dbReference type="GO" id="GO:0008408">
    <property type="term" value="F:3'-5' exonuclease activity"/>
    <property type="evidence" value="ECO:0007669"/>
    <property type="project" value="InterPro"/>
</dbReference>
<dbReference type="InterPro" id="IPR002298">
    <property type="entry name" value="DNA_polymerase_A"/>
</dbReference>
<reference evidence="10" key="1">
    <citation type="submission" date="2020-03" db="EMBL/GenBank/DDBJ databases">
        <title>The deep terrestrial virosphere.</title>
        <authorList>
            <person name="Holmfeldt K."/>
            <person name="Nilsson E."/>
            <person name="Simone D."/>
            <person name="Lopez-Fernandez M."/>
            <person name="Wu X."/>
            <person name="de Brujin I."/>
            <person name="Lundin D."/>
            <person name="Andersson A."/>
            <person name="Bertilsson S."/>
            <person name="Dopson M."/>
        </authorList>
    </citation>
    <scope>NUCLEOTIDE SEQUENCE</scope>
    <source>
        <strain evidence="10">MM415A00492</strain>
    </source>
</reference>
<dbReference type="PROSITE" id="PS00447">
    <property type="entry name" value="DNA_POLYMERASE_A"/>
    <property type="match status" value="1"/>
</dbReference>
<protein>
    <recommendedName>
        <fullName evidence="2">DNA-directed DNA polymerase</fullName>
        <ecNumber evidence="2">2.7.7.7</ecNumber>
    </recommendedName>
</protein>
<proteinExistence type="inferred from homology"/>
<dbReference type="GO" id="GO:0006261">
    <property type="term" value="P:DNA-templated DNA replication"/>
    <property type="evidence" value="ECO:0007669"/>
    <property type="project" value="InterPro"/>
</dbReference>
<dbReference type="SMART" id="SM00482">
    <property type="entry name" value="POLAc"/>
    <property type="match status" value="1"/>
</dbReference>
<keyword evidence="6" id="KW-0239">DNA-directed DNA polymerase</keyword>
<dbReference type="Pfam" id="PF01612">
    <property type="entry name" value="DNA_pol_A_exo1"/>
    <property type="match status" value="1"/>
</dbReference>
<evidence type="ECO:0000313" key="10">
    <source>
        <dbReference type="EMBL" id="QJA81823.1"/>
    </source>
</evidence>
<evidence type="ECO:0000256" key="7">
    <source>
        <dbReference type="ARBA" id="ARBA00023125"/>
    </source>
</evidence>
<gene>
    <name evidence="10" type="ORF">MM415A00492_0033</name>
</gene>
<dbReference type="InterPro" id="IPR036397">
    <property type="entry name" value="RNaseH_sf"/>
</dbReference>
<keyword evidence="4" id="KW-0548">Nucleotidyltransferase</keyword>
<dbReference type="InterPro" id="IPR002562">
    <property type="entry name" value="3'-5'_exonuclease_dom"/>
</dbReference>
<name>A0A6M3KIJ1_9ZZZZ</name>
<keyword evidence="3" id="KW-0808">Transferase</keyword>
<dbReference type="Gene3D" id="3.30.420.10">
    <property type="entry name" value="Ribonuclease H-like superfamily/Ribonuclease H"/>
    <property type="match status" value="1"/>
</dbReference>
<dbReference type="InterPro" id="IPR005122">
    <property type="entry name" value="Uracil-DNA_glycosylase-like"/>
</dbReference>
<dbReference type="GO" id="GO:0006302">
    <property type="term" value="P:double-strand break repair"/>
    <property type="evidence" value="ECO:0007669"/>
    <property type="project" value="TreeGrafter"/>
</dbReference>
<comment type="similarity">
    <text evidence="1">Belongs to the DNA polymerase type-A family.</text>
</comment>
<dbReference type="Gene3D" id="1.10.150.20">
    <property type="entry name" value="5' to 3' exonuclease, C-terminal subdomain"/>
    <property type="match status" value="1"/>
</dbReference>
<dbReference type="GO" id="GO:0003887">
    <property type="term" value="F:DNA-directed DNA polymerase activity"/>
    <property type="evidence" value="ECO:0007669"/>
    <property type="project" value="UniProtKB-KW"/>
</dbReference>
<evidence type="ECO:0000256" key="3">
    <source>
        <dbReference type="ARBA" id="ARBA00022679"/>
    </source>
</evidence>
<dbReference type="PANTHER" id="PTHR10133">
    <property type="entry name" value="DNA POLYMERASE I"/>
    <property type="match status" value="1"/>
</dbReference>
<dbReference type="Gene3D" id="3.30.70.370">
    <property type="match status" value="1"/>
</dbReference>
<keyword evidence="5" id="KW-0235">DNA replication</keyword>
<dbReference type="Pfam" id="PF03167">
    <property type="entry name" value="UDG"/>
    <property type="match status" value="1"/>
</dbReference>
<dbReference type="CDD" id="cd10030">
    <property type="entry name" value="UDG-F4_TTUDGA_SPO1dp_like"/>
    <property type="match status" value="1"/>
</dbReference>
<dbReference type="InterPro" id="IPR001098">
    <property type="entry name" value="DNA-dir_DNA_pol_A_palm_dom"/>
</dbReference>
<dbReference type="AlphaFoldDB" id="A0A6M3KIJ1"/>
<dbReference type="SUPFAM" id="SSF52141">
    <property type="entry name" value="Uracil-DNA glycosylase-like"/>
    <property type="match status" value="1"/>
</dbReference>
<dbReference type="Gene3D" id="3.40.470.10">
    <property type="entry name" value="Uracil-DNA glycosylase-like domain"/>
    <property type="match status" value="1"/>
</dbReference>
<sequence>MAGNSEAKRSMVEPAHFIGDAGTILDKLLELGNIKREEIAIANSLRCYKANNTKPNKNELDACFIFSLREINEIDPKIVVALGGTAMYQALGIEDSVTNYRGKFLWSDKIQRNVFVTYHPMSIAYDPDKKKDIESDFLILKSLINKGPDKIKHYEYILVDTLEKFDYHYPYLLNNELFIDMEMTGLDPFDENLHIRTLQISNGDNIYVILSEILFAKSDKIRHLMKTNPIVGQDFAIDAKWLHVRLDAFPEHWKFDTCLAEYILSGVGGNDLNNLVGKYNRDYYGYWKEVELVGGAHKITDNKILYQYGADDTGNLKSIRNKQLKQLYKTNRIRLYEDITLPSNKILTKMSLRGVKIDIPTLLETDKQYEIKGERALKKVISLPGIRECENHFKRIFNPKSALMIKWLLLDYYKLPVIKTTKKDNPSISKKEMEIYAEEYKNPYCKIMEKYRSIQTIRSNFLSGSIPKLNNGIAHTIYSLHSTETGRPNSKEPNLLNIPRDLEIKKCYVARDGYSFVLGDESQLEMRIGSVVYDEPRLIAICNDLDRDIHSNITAKAFRKSYDEVYNGYKAGDVKWTELRVKGKSVGFGVFYQQGATSLAYQLGIKEEEAQRFIDEFFINFPDLYSNIEKVKKLVIEQGYLDNYFGFRRTWKYHREEDKATLREAVNEQIQSLAWNLIQLCLIQIDKELRKRKLKSELILQVYDSIIVEAPDEEIDEVAHIMKEIMTNVNKPYENINRVLLATDIEVGKNLAEMRKIL</sequence>
<evidence type="ECO:0000259" key="9">
    <source>
        <dbReference type="SMART" id="SM00482"/>
    </source>
</evidence>
<dbReference type="PRINTS" id="PR00868">
    <property type="entry name" value="DNAPOLI"/>
</dbReference>
<dbReference type="InterPro" id="IPR019760">
    <property type="entry name" value="DNA-dir_DNA_pol_A_CS"/>
</dbReference>
<dbReference type="SUPFAM" id="SSF53098">
    <property type="entry name" value="Ribonuclease H-like"/>
    <property type="match status" value="1"/>
</dbReference>
<dbReference type="InterPro" id="IPR036895">
    <property type="entry name" value="Uracil-DNA_glycosylase-like_sf"/>
</dbReference>
<dbReference type="SUPFAM" id="SSF56672">
    <property type="entry name" value="DNA/RNA polymerases"/>
    <property type="match status" value="1"/>
</dbReference>
<dbReference type="EMBL" id="MT142470">
    <property type="protein sequence ID" value="QJA81823.1"/>
    <property type="molecule type" value="Genomic_DNA"/>
</dbReference>
<feature type="domain" description="DNA-directed DNA polymerase family A palm" evidence="9">
    <location>
        <begin position="501"/>
        <end position="714"/>
    </location>
</feature>
<dbReference type="Gene3D" id="1.20.1060.10">
    <property type="entry name" value="Taq DNA Polymerase, Chain T, domain 4"/>
    <property type="match status" value="1"/>
</dbReference>
<evidence type="ECO:0000256" key="5">
    <source>
        <dbReference type="ARBA" id="ARBA00022705"/>
    </source>
</evidence>
<dbReference type="InterPro" id="IPR043502">
    <property type="entry name" value="DNA/RNA_pol_sf"/>
</dbReference>
<keyword evidence="7" id="KW-0238">DNA-binding</keyword>
<dbReference type="Pfam" id="PF00476">
    <property type="entry name" value="DNA_pol_A"/>
    <property type="match status" value="1"/>
</dbReference>
<dbReference type="InterPro" id="IPR012337">
    <property type="entry name" value="RNaseH-like_sf"/>
</dbReference>
<organism evidence="10">
    <name type="scientific">viral metagenome</name>
    <dbReference type="NCBI Taxonomy" id="1070528"/>
    <lineage>
        <taxon>unclassified sequences</taxon>
        <taxon>metagenomes</taxon>
        <taxon>organismal metagenomes</taxon>
    </lineage>
</organism>
<dbReference type="EC" id="2.7.7.7" evidence="2"/>